<dbReference type="GO" id="GO:0016020">
    <property type="term" value="C:membrane"/>
    <property type="evidence" value="ECO:0007669"/>
    <property type="project" value="UniProtKB-SubCell"/>
</dbReference>
<keyword evidence="3 6" id="KW-0812">Transmembrane</keyword>
<dbReference type="InterPro" id="IPR036259">
    <property type="entry name" value="MFS_trans_sf"/>
</dbReference>
<dbReference type="PANTHER" id="PTHR43791">
    <property type="entry name" value="PERMEASE-RELATED"/>
    <property type="match status" value="1"/>
</dbReference>
<comment type="subcellular location">
    <subcellularLocation>
        <location evidence="1">Membrane</location>
        <topology evidence="1">Multi-pass membrane protein</topology>
    </subcellularLocation>
</comment>
<gene>
    <name evidence="8" type="ORF">A1O9_12752</name>
</gene>
<dbReference type="AlphaFoldDB" id="A0A072NVS8"/>
<feature type="signal peptide" evidence="7">
    <location>
        <begin position="1"/>
        <end position="18"/>
    </location>
</feature>
<evidence type="ECO:0000256" key="4">
    <source>
        <dbReference type="ARBA" id="ARBA00022989"/>
    </source>
</evidence>
<sequence>MTMSALSFFMLTLLRSMGFSGTNLQLLTVPPYTVSALCCLGVSFLSDRIRSRGLMFSFLTPFVAIVFAILGAMKNTEVRYPAVFLATSGAFTASPILLAWFADNASGPAVRSVCRLCGRSAQVMSVP</sequence>
<evidence type="ECO:0000256" key="2">
    <source>
        <dbReference type="ARBA" id="ARBA00022448"/>
    </source>
</evidence>
<dbReference type="HOGENOM" id="CLU_1970577_0_0_1"/>
<keyword evidence="5 6" id="KW-0472">Membrane</keyword>
<protein>
    <recommendedName>
        <fullName evidence="10">Major facilitator superfamily (MFS) profile domain-containing protein</fullName>
    </recommendedName>
</protein>
<dbReference type="VEuPathDB" id="FungiDB:A1O9_12752"/>
<feature type="transmembrane region" description="Helical" evidence="6">
    <location>
        <begin position="28"/>
        <end position="46"/>
    </location>
</feature>
<evidence type="ECO:0000256" key="7">
    <source>
        <dbReference type="SAM" id="SignalP"/>
    </source>
</evidence>
<evidence type="ECO:0000313" key="9">
    <source>
        <dbReference type="Proteomes" id="UP000027920"/>
    </source>
</evidence>
<keyword evidence="9" id="KW-1185">Reference proteome</keyword>
<dbReference type="Gene3D" id="1.20.1250.20">
    <property type="entry name" value="MFS general substrate transporter like domains"/>
    <property type="match status" value="1"/>
</dbReference>
<keyword evidence="7" id="KW-0732">Signal</keyword>
<evidence type="ECO:0008006" key="10">
    <source>
        <dbReference type="Google" id="ProtNLM"/>
    </source>
</evidence>
<dbReference type="OrthoDB" id="2985014at2759"/>
<comment type="caution">
    <text evidence="8">The sequence shown here is derived from an EMBL/GenBank/DDBJ whole genome shotgun (WGS) entry which is preliminary data.</text>
</comment>
<dbReference type="SUPFAM" id="SSF103473">
    <property type="entry name" value="MFS general substrate transporter"/>
    <property type="match status" value="1"/>
</dbReference>
<reference evidence="8 9" key="1">
    <citation type="submission" date="2013-03" db="EMBL/GenBank/DDBJ databases">
        <title>The Genome Sequence of Exophiala aquamarina CBS 119918.</title>
        <authorList>
            <consortium name="The Broad Institute Genomics Platform"/>
            <person name="Cuomo C."/>
            <person name="de Hoog S."/>
            <person name="Gorbushina A."/>
            <person name="Walker B."/>
            <person name="Young S.K."/>
            <person name="Zeng Q."/>
            <person name="Gargeya S."/>
            <person name="Fitzgerald M."/>
            <person name="Haas B."/>
            <person name="Abouelleil A."/>
            <person name="Allen A.W."/>
            <person name="Alvarado L."/>
            <person name="Arachchi H.M."/>
            <person name="Berlin A.M."/>
            <person name="Chapman S.B."/>
            <person name="Gainer-Dewar J."/>
            <person name="Goldberg J."/>
            <person name="Griggs A."/>
            <person name="Gujja S."/>
            <person name="Hansen M."/>
            <person name="Howarth C."/>
            <person name="Imamovic A."/>
            <person name="Ireland A."/>
            <person name="Larimer J."/>
            <person name="McCowan C."/>
            <person name="Murphy C."/>
            <person name="Pearson M."/>
            <person name="Poon T.W."/>
            <person name="Priest M."/>
            <person name="Roberts A."/>
            <person name="Saif S."/>
            <person name="Shea T."/>
            <person name="Sisk P."/>
            <person name="Sykes S."/>
            <person name="Wortman J."/>
            <person name="Nusbaum C."/>
            <person name="Birren B."/>
        </authorList>
    </citation>
    <scope>NUCLEOTIDE SEQUENCE [LARGE SCALE GENOMIC DNA]</scope>
    <source>
        <strain evidence="8 9">CBS 119918</strain>
    </source>
</reference>
<name>A0A072NVS8_9EURO</name>
<organism evidence="8 9">
    <name type="scientific">Exophiala aquamarina CBS 119918</name>
    <dbReference type="NCBI Taxonomy" id="1182545"/>
    <lineage>
        <taxon>Eukaryota</taxon>
        <taxon>Fungi</taxon>
        <taxon>Dikarya</taxon>
        <taxon>Ascomycota</taxon>
        <taxon>Pezizomycotina</taxon>
        <taxon>Eurotiomycetes</taxon>
        <taxon>Chaetothyriomycetidae</taxon>
        <taxon>Chaetothyriales</taxon>
        <taxon>Herpotrichiellaceae</taxon>
        <taxon>Exophiala</taxon>
    </lineage>
</organism>
<proteinExistence type="predicted"/>
<evidence type="ECO:0000256" key="3">
    <source>
        <dbReference type="ARBA" id="ARBA00022692"/>
    </source>
</evidence>
<evidence type="ECO:0000256" key="6">
    <source>
        <dbReference type="SAM" id="Phobius"/>
    </source>
</evidence>
<dbReference type="GO" id="GO:0022857">
    <property type="term" value="F:transmembrane transporter activity"/>
    <property type="evidence" value="ECO:0007669"/>
    <property type="project" value="TreeGrafter"/>
</dbReference>
<dbReference type="EMBL" id="AMGV01000027">
    <property type="protein sequence ID" value="KEF51138.1"/>
    <property type="molecule type" value="Genomic_DNA"/>
</dbReference>
<accession>A0A072NVS8</accession>
<evidence type="ECO:0000256" key="1">
    <source>
        <dbReference type="ARBA" id="ARBA00004141"/>
    </source>
</evidence>
<keyword evidence="4 6" id="KW-1133">Transmembrane helix</keyword>
<dbReference type="PANTHER" id="PTHR43791:SF53">
    <property type="entry name" value="MAJOR FACILITATOR SUPERFAMILY (MFS) PROFILE DOMAIN-CONTAINING PROTEIN"/>
    <property type="match status" value="1"/>
</dbReference>
<feature type="transmembrane region" description="Helical" evidence="6">
    <location>
        <begin position="53"/>
        <end position="73"/>
    </location>
</feature>
<dbReference type="RefSeq" id="XP_013253728.1">
    <property type="nucleotide sequence ID" value="XM_013398274.1"/>
</dbReference>
<dbReference type="GeneID" id="25287646"/>
<feature type="chain" id="PRO_5001681128" description="Major facilitator superfamily (MFS) profile domain-containing protein" evidence="7">
    <location>
        <begin position="19"/>
        <end position="127"/>
    </location>
</feature>
<evidence type="ECO:0000313" key="8">
    <source>
        <dbReference type="EMBL" id="KEF51138.1"/>
    </source>
</evidence>
<evidence type="ECO:0000256" key="5">
    <source>
        <dbReference type="ARBA" id="ARBA00023136"/>
    </source>
</evidence>
<keyword evidence="2" id="KW-0813">Transport</keyword>
<feature type="transmembrane region" description="Helical" evidence="6">
    <location>
        <begin position="79"/>
        <end position="102"/>
    </location>
</feature>
<dbReference type="Proteomes" id="UP000027920">
    <property type="component" value="Unassembled WGS sequence"/>
</dbReference>